<dbReference type="GO" id="GO:0006508">
    <property type="term" value="P:proteolysis"/>
    <property type="evidence" value="ECO:0007669"/>
    <property type="project" value="UniProtKB-KW"/>
</dbReference>
<feature type="active site" description="Proton acceptor" evidence="7">
    <location>
        <position position="195"/>
    </location>
</feature>
<keyword evidence="5" id="KW-0378">Hydrolase</keyword>
<dbReference type="Pfam" id="PF05343">
    <property type="entry name" value="Peptidase_M42"/>
    <property type="match status" value="1"/>
</dbReference>
<dbReference type="eggNOG" id="COG1363">
    <property type="taxonomic scope" value="Bacteria"/>
</dbReference>
<dbReference type="Proteomes" id="UP000006793">
    <property type="component" value="Chromosome"/>
</dbReference>
<dbReference type="AlphaFoldDB" id="F8ADW5"/>
<organism evidence="9 10">
    <name type="scientific">Thermodesulfatator indicus (strain DSM 15286 / JCM 11887 / CIR29812)</name>
    <dbReference type="NCBI Taxonomy" id="667014"/>
    <lineage>
        <taxon>Bacteria</taxon>
        <taxon>Pseudomonadati</taxon>
        <taxon>Thermodesulfobacteriota</taxon>
        <taxon>Thermodesulfobacteria</taxon>
        <taxon>Thermodesulfobacteriales</taxon>
        <taxon>Thermodesulfatatoraceae</taxon>
        <taxon>Thermodesulfatator</taxon>
    </lineage>
</organism>
<dbReference type="EMBL" id="CP002683">
    <property type="protein sequence ID" value="AEH44930.1"/>
    <property type="molecule type" value="Genomic_DNA"/>
</dbReference>
<dbReference type="Gene3D" id="3.40.630.10">
    <property type="entry name" value="Zn peptidases"/>
    <property type="match status" value="1"/>
</dbReference>
<keyword evidence="2" id="KW-0031">Aminopeptidase</keyword>
<keyword evidence="10" id="KW-1185">Reference proteome</keyword>
<feature type="binding site" evidence="8">
    <location>
        <position position="196"/>
    </location>
    <ligand>
        <name>Zn(2+)</name>
        <dbReference type="ChEBI" id="CHEBI:29105"/>
        <label>2</label>
    </ligand>
</feature>
<feature type="binding site" evidence="8">
    <location>
        <position position="166"/>
    </location>
    <ligand>
        <name>Zn(2+)</name>
        <dbReference type="ChEBI" id="CHEBI:29105"/>
        <label>2</label>
    </ligand>
</feature>
<dbReference type="STRING" id="667014.Thein_1059"/>
<dbReference type="RefSeq" id="WP_013907672.1">
    <property type="nucleotide sequence ID" value="NC_015681.1"/>
</dbReference>
<reference evidence="10" key="1">
    <citation type="submission" date="2011-04" db="EMBL/GenBank/DDBJ databases">
        <title>The complete genome of Thermodesulfatator indicus DSM 15286.</title>
        <authorList>
            <person name="Lucas S."/>
            <person name="Copeland A."/>
            <person name="Lapidus A."/>
            <person name="Bruce D."/>
            <person name="Goodwin L."/>
            <person name="Pitluck S."/>
            <person name="Peters L."/>
            <person name="Kyrpides N."/>
            <person name="Mavromatis K."/>
            <person name="Pagani I."/>
            <person name="Ivanova N."/>
            <person name="Saunders L."/>
            <person name="Detter J.C."/>
            <person name="Tapia R."/>
            <person name="Han C."/>
            <person name="Land M."/>
            <person name="Hauser L."/>
            <person name="Markowitz V."/>
            <person name="Cheng J.-F."/>
            <person name="Hugenholtz P."/>
            <person name="Woyke T."/>
            <person name="Wu D."/>
            <person name="Spring S."/>
            <person name="Schroeder M."/>
            <person name="Brambilla E."/>
            <person name="Klenk H.-P."/>
            <person name="Eisen J.A."/>
        </authorList>
    </citation>
    <scope>NUCLEOTIDE SEQUENCE [LARGE SCALE GENOMIC DNA]</scope>
    <source>
        <strain evidence="10">DSM 15286 / JCM 11887 / CIR29812</strain>
    </source>
</reference>
<dbReference type="InterPro" id="IPR008007">
    <property type="entry name" value="Peptidase_M42"/>
</dbReference>
<accession>F8ADW5</accession>
<evidence type="ECO:0000256" key="5">
    <source>
        <dbReference type="ARBA" id="ARBA00022801"/>
    </source>
</evidence>
<dbReference type="SUPFAM" id="SSF53187">
    <property type="entry name" value="Zn-dependent exopeptidases"/>
    <property type="match status" value="1"/>
</dbReference>
<dbReference type="OrthoDB" id="9772053at2"/>
<dbReference type="PANTHER" id="PTHR32481">
    <property type="entry name" value="AMINOPEPTIDASE"/>
    <property type="match status" value="1"/>
</dbReference>
<evidence type="ECO:0000256" key="2">
    <source>
        <dbReference type="ARBA" id="ARBA00022438"/>
    </source>
</evidence>
<evidence type="ECO:0000256" key="6">
    <source>
        <dbReference type="PIRNR" id="PIRNR001123"/>
    </source>
</evidence>
<comment type="similarity">
    <text evidence="1 6">Belongs to the peptidase M42 family.</text>
</comment>
<proteinExistence type="inferred from homology"/>
<protein>
    <submittedName>
        <fullName evidence="9">Peptidase M42 family protein</fullName>
    </submittedName>
</protein>
<dbReference type="HOGENOM" id="CLU_047249_1_0_0"/>
<feature type="binding site" evidence="8">
    <location>
        <position position="61"/>
    </location>
    <ligand>
        <name>Zn(2+)</name>
        <dbReference type="ChEBI" id="CHEBI:29105"/>
        <label>1</label>
    </ligand>
</feature>
<evidence type="ECO:0000256" key="8">
    <source>
        <dbReference type="PIRSR" id="PIRSR001123-2"/>
    </source>
</evidence>
<sequence>MRYELLRKLCEAPGVPGAETPVKEIFLEAVKPLIDEIEEDPLGNVLLRKKGKGPRVLIDAHLDEVAFMVAGIEDSFIRVVPLGGVDPKIFYGQRLEVWGRKRLPAVVTSYPPHLGQSKKDFTIEELYLDVGLSTEKVAELVKIGDLVTFPAYFEETEEAIMAKALDDRVGLFVIFQALAQAKSKVDLFISATVQEEVGLRGAQGLKIKEALDAVLAIEGTFAADIPGVPGHLQATKIAKGPEIRLCDARFVADRNLALGLAELATQKNIPHQLVVKNKGSTNATAFQVVRGAIRSTAISVPVRYLHTPVNLAFKKDIEATIELLKAFLENPYHALNYRWSYSS</sequence>
<dbReference type="KEGG" id="tid:Thein_1059"/>
<keyword evidence="3" id="KW-0645">Protease</keyword>
<evidence type="ECO:0000256" key="4">
    <source>
        <dbReference type="ARBA" id="ARBA00022723"/>
    </source>
</evidence>
<dbReference type="SUPFAM" id="SSF101821">
    <property type="entry name" value="Aminopeptidase/glucanase lid domain"/>
    <property type="match status" value="1"/>
</dbReference>
<dbReference type="InterPro" id="IPR051464">
    <property type="entry name" value="Peptidase_M42_aminopept"/>
</dbReference>
<dbReference type="InterPro" id="IPR023367">
    <property type="entry name" value="Peptidase_M42_dom2"/>
</dbReference>
<reference evidence="9 10" key="2">
    <citation type="journal article" date="2012" name="Stand. Genomic Sci.">
        <title>Complete genome sequence of the thermophilic sulfate-reducing ocean bacterium Thermodesulfatator indicus type strain (CIR29812(T)).</title>
        <authorList>
            <person name="Anderson I."/>
            <person name="Saunders E."/>
            <person name="Lapidus A."/>
            <person name="Nolan M."/>
            <person name="Lucas S."/>
            <person name="Tice H."/>
            <person name="Del Rio T.G."/>
            <person name="Cheng J.F."/>
            <person name="Han C."/>
            <person name="Tapia R."/>
            <person name="Goodwin L.A."/>
            <person name="Pitluck S."/>
            <person name="Liolios K."/>
            <person name="Mavromatis K."/>
            <person name="Pagani I."/>
            <person name="Ivanova N."/>
            <person name="Mikhailova N."/>
            <person name="Pati A."/>
            <person name="Chen A."/>
            <person name="Palaniappan K."/>
            <person name="Land M."/>
            <person name="Hauser L."/>
            <person name="Jeffries C.D."/>
            <person name="Chang Y.J."/>
            <person name="Brambilla E.M."/>
            <person name="Rohde M."/>
            <person name="Spring S."/>
            <person name="Goker M."/>
            <person name="Detter J.C."/>
            <person name="Woyke T."/>
            <person name="Bristow J."/>
            <person name="Eisen J.A."/>
            <person name="Markowitz V."/>
            <person name="Hugenholtz P."/>
            <person name="Kyrpides N.C."/>
            <person name="Klenk H.P."/>
        </authorList>
    </citation>
    <scope>NUCLEOTIDE SEQUENCE [LARGE SCALE GENOMIC DNA]</scope>
    <source>
        <strain evidence="10">DSM 15286 / JCM 11887 / CIR29812</strain>
    </source>
</reference>
<dbReference type="PANTHER" id="PTHR32481:SF0">
    <property type="entry name" value="AMINOPEPTIDASE YPDE-RELATED"/>
    <property type="match status" value="1"/>
</dbReference>
<evidence type="ECO:0000256" key="1">
    <source>
        <dbReference type="ARBA" id="ARBA00006272"/>
    </source>
</evidence>
<feature type="binding site" evidence="8">
    <location>
        <position position="218"/>
    </location>
    <ligand>
        <name>Zn(2+)</name>
        <dbReference type="ChEBI" id="CHEBI:29105"/>
        <label>1</label>
    </ligand>
</feature>
<dbReference type="PaxDb" id="667014-Thein_1059"/>
<dbReference type="PIRSF" id="PIRSF001123">
    <property type="entry name" value="PepA_GA"/>
    <property type="match status" value="1"/>
</dbReference>
<comment type="cofactor">
    <cofactor evidence="8">
        <name>a divalent metal cation</name>
        <dbReference type="ChEBI" id="CHEBI:60240"/>
    </cofactor>
    <text evidence="8">Binds 2 divalent metal cations per subunit.</text>
</comment>
<evidence type="ECO:0000256" key="7">
    <source>
        <dbReference type="PIRSR" id="PIRSR001123-1"/>
    </source>
</evidence>
<dbReference type="GO" id="GO:0046872">
    <property type="term" value="F:metal ion binding"/>
    <property type="evidence" value="ECO:0007669"/>
    <property type="project" value="UniProtKB-UniRule"/>
</dbReference>
<evidence type="ECO:0000313" key="9">
    <source>
        <dbReference type="EMBL" id="AEH44930.1"/>
    </source>
</evidence>
<keyword evidence="4 8" id="KW-0479">Metal-binding</keyword>
<dbReference type="FunCoup" id="F8ADW5">
    <property type="interactions" value="83"/>
</dbReference>
<dbReference type="Gene3D" id="2.40.30.40">
    <property type="entry name" value="Peptidase M42, domain 2"/>
    <property type="match status" value="1"/>
</dbReference>
<evidence type="ECO:0000256" key="3">
    <source>
        <dbReference type="ARBA" id="ARBA00022670"/>
    </source>
</evidence>
<gene>
    <name evidence="9" type="ordered locus">Thein_1059</name>
</gene>
<dbReference type="GO" id="GO:0004177">
    <property type="term" value="F:aminopeptidase activity"/>
    <property type="evidence" value="ECO:0007669"/>
    <property type="project" value="UniProtKB-UniRule"/>
</dbReference>
<evidence type="ECO:0000313" key="10">
    <source>
        <dbReference type="Proteomes" id="UP000006793"/>
    </source>
</evidence>
<feature type="binding site" evidence="8">
    <location>
        <position position="166"/>
    </location>
    <ligand>
        <name>Zn(2+)</name>
        <dbReference type="ChEBI" id="CHEBI:29105"/>
        <label>1</label>
    </ligand>
</feature>
<dbReference type="InParanoid" id="F8ADW5"/>
<name>F8ADW5_THEID</name>
<feature type="binding site" evidence="8">
    <location>
        <position position="306"/>
    </location>
    <ligand>
        <name>Zn(2+)</name>
        <dbReference type="ChEBI" id="CHEBI:29105"/>
        <label>2</label>
    </ligand>
</feature>